<dbReference type="AlphaFoldDB" id="A0AAV3ZU51"/>
<name>A0AAV3ZU51_9GAST</name>
<organism evidence="1 2">
    <name type="scientific">Plakobranchus ocellatus</name>
    <dbReference type="NCBI Taxonomy" id="259542"/>
    <lineage>
        <taxon>Eukaryota</taxon>
        <taxon>Metazoa</taxon>
        <taxon>Spiralia</taxon>
        <taxon>Lophotrochozoa</taxon>
        <taxon>Mollusca</taxon>
        <taxon>Gastropoda</taxon>
        <taxon>Heterobranchia</taxon>
        <taxon>Euthyneura</taxon>
        <taxon>Panpulmonata</taxon>
        <taxon>Sacoglossa</taxon>
        <taxon>Placobranchoidea</taxon>
        <taxon>Plakobranchidae</taxon>
        <taxon>Plakobranchus</taxon>
    </lineage>
</organism>
<sequence>MQCSRRRSECSLSHALLGLQKETVHSYAPRNANKATPGAKHNNRVILFPAPAYSTTRLVYCSSRYKGFSLLTSLASWPRLGTLSLRE</sequence>
<proteinExistence type="predicted"/>
<evidence type="ECO:0000313" key="2">
    <source>
        <dbReference type="Proteomes" id="UP000735302"/>
    </source>
</evidence>
<evidence type="ECO:0000313" key="1">
    <source>
        <dbReference type="EMBL" id="GFN99349.1"/>
    </source>
</evidence>
<gene>
    <name evidence="1" type="ORF">PoB_002585500</name>
</gene>
<comment type="caution">
    <text evidence="1">The sequence shown here is derived from an EMBL/GenBank/DDBJ whole genome shotgun (WGS) entry which is preliminary data.</text>
</comment>
<keyword evidence="2" id="KW-1185">Reference proteome</keyword>
<reference evidence="1 2" key="1">
    <citation type="journal article" date="2021" name="Elife">
        <title>Chloroplast acquisition without the gene transfer in kleptoplastic sea slugs, Plakobranchus ocellatus.</title>
        <authorList>
            <person name="Maeda T."/>
            <person name="Takahashi S."/>
            <person name="Yoshida T."/>
            <person name="Shimamura S."/>
            <person name="Takaki Y."/>
            <person name="Nagai Y."/>
            <person name="Toyoda A."/>
            <person name="Suzuki Y."/>
            <person name="Arimoto A."/>
            <person name="Ishii H."/>
            <person name="Satoh N."/>
            <person name="Nishiyama T."/>
            <person name="Hasebe M."/>
            <person name="Maruyama T."/>
            <person name="Minagawa J."/>
            <person name="Obokata J."/>
            <person name="Shigenobu S."/>
        </authorList>
    </citation>
    <scope>NUCLEOTIDE SEQUENCE [LARGE SCALE GENOMIC DNA]</scope>
</reference>
<protein>
    <submittedName>
        <fullName evidence="1">Uncharacterized protein</fullName>
    </submittedName>
</protein>
<dbReference type="Proteomes" id="UP000735302">
    <property type="component" value="Unassembled WGS sequence"/>
</dbReference>
<dbReference type="EMBL" id="BLXT01002992">
    <property type="protein sequence ID" value="GFN99349.1"/>
    <property type="molecule type" value="Genomic_DNA"/>
</dbReference>
<accession>A0AAV3ZU51</accession>